<dbReference type="Proteomes" id="UP001310248">
    <property type="component" value="Unassembled WGS sequence"/>
</dbReference>
<evidence type="ECO:0000313" key="2">
    <source>
        <dbReference type="Proteomes" id="UP001310248"/>
    </source>
</evidence>
<organism evidence="1 2">
    <name type="scientific">Agarivorans aestuarii</name>
    <dbReference type="NCBI Taxonomy" id="1563703"/>
    <lineage>
        <taxon>Bacteria</taxon>
        <taxon>Pseudomonadati</taxon>
        <taxon>Pseudomonadota</taxon>
        <taxon>Gammaproteobacteria</taxon>
        <taxon>Alteromonadales</taxon>
        <taxon>Alteromonadaceae</taxon>
        <taxon>Agarivorans</taxon>
    </lineage>
</organism>
<accession>A0ABU7G278</accession>
<evidence type="ECO:0000313" key="1">
    <source>
        <dbReference type="EMBL" id="MEE1673385.1"/>
    </source>
</evidence>
<keyword evidence="2" id="KW-1185">Reference proteome</keyword>
<dbReference type="RefSeq" id="WP_329774698.1">
    <property type="nucleotide sequence ID" value="NZ_JAYDYW010000005.1"/>
</dbReference>
<dbReference type="EMBL" id="JAYDYW010000005">
    <property type="protein sequence ID" value="MEE1673385.1"/>
    <property type="molecule type" value="Genomic_DNA"/>
</dbReference>
<dbReference type="InterPro" id="IPR013783">
    <property type="entry name" value="Ig-like_fold"/>
</dbReference>
<reference evidence="1 2" key="2">
    <citation type="submission" date="2023-12" db="EMBL/GenBank/DDBJ databases">
        <authorList>
            <consortium name="Cladostephus spongiosus"/>
            <person name="Lorente B."/>
            <person name="Cabral C."/>
            <person name="Frias J."/>
            <person name="Faria J."/>
            <person name="Toubarro D."/>
        </authorList>
    </citation>
    <scope>NUCLEOTIDE SEQUENCE [LARGE SCALE GENOMIC DNA]</scope>
    <source>
        <strain evidence="1 2">ZMCS4</strain>
    </source>
</reference>
<dbReference type="Gene3D" id="2.60.40.10">
    <property type="entry name" value="Immunoglobulins"/>
    <property type="match status" value="1"/>
</dbReference>
<gene>
    <name evidence="1" type="ORF">SNR37_002808</name>
</gene>
<sequence>MPLKKQYLKSKPEVKVTFEVEKEATQEAEQIFLLAEFNEWQPIELAKLKNGKFKVVVNVPTDQQSSYQFKYKLCLSDGAEAYDNDWAADSYQPNGVDGDNSVLEVA</sequence>
<dbReference type="CDD" id="cd07184">
    <property type="entry name" value="E_set_Isoamylase_like_N"/>
    <property type="match status" value="1"/>
</dbReference>
<dbReference type="SUPFAM" id="SSF81296">
    <property type="entry name" value="E set domains"/>
    <property type="match status" value="1"/>
</dbReference>
<protein>
    <submittedName>
        <fullName evidence="1">Isoamylase early set domain-containing protein</fullName>
    </submittedName>
</protein>
<reference evidence="2" key="1">
    <citation type="submission" date="2023-07" db="EMBL/GenBank/DDBJ databases">
        <title>Draft genome sequence of Agarivorans aestuarii strain ZMCS4, a CAZymes producing bacteria isolated from the marine brown algae Clodostephus spongiosus.</title>
        <authorList>
            <person name="Lorente B."/>
            <person name="Cabral C."/>
            <person name="Frias J."/>
            <person name="Faria J."/>
            <person name="Toubarro D."/>
        </authorList>
    </citation>
    <scope>NUCLEOTIDE SEQUENCE [LARGE SCALE GENOMIC DNA]</scope>
    <source>
        <strain evidence="2">ZMCS4</strain>
    </source>
</reference>
<name>A0ABU7G278_9ALTE</name>
<dbReference type="InterPro" id="IPR014756">
    <property type="entry name" value="Ig_E-set"/>
</dbReference>
<comment type="caution">
    <text evidence="1">The sequence shown here is derived from an EMBL/GenBank/DDBJ whole genome shotgun (WGS) entry which is preliminary data.</text>
</comment>
<proteinExistence type="predicted"/>